<dbReference type="GO" id="GO:0009246">
    <property type="term" value="P:enterobacterial common antigen biosynthetic process"/>
    <property type="evidence" value="ECO:0007669"/>
    <property type="project" value="InterPro"/>
</dbReference>
<keyword evidence="5" id="KW-0472">Membrane</keyword>
<dbReference type="AlphaFoldDB" id="A0A420ALQ6"/>
<keyword evidence="4 6" id="KW-0808">Transferase</keyword>
<sequence>MVSRKKILHLIPNEKITSQIVDNFNLINVENIFIFFTNDSYSINDSVDLFSIKNLKLNEIINEKKIEGLIIHGLYPQFAKLICGLKSDIKIAWFVWGFDIYNRPKVRRTLYAAETKSIVLNSMSIAERFKSYPFLRKLFCLITKKEDFEIYIESSYKRITYFCTYIFEDFKFFDTHFNHRTSFFDTPFCSIEQYLAGNKELRINDNARDIIIGNSNSSENNHLDVFLNLKKISLELPNIYVPLSYGNDLVYRGVVLKKGKEIIREHFQPLLDFMDRGKYFEILRGCSVAIFYHYRQQAMGNIIALLYMGVRVYLSQKNPIYQFFLRHDISVYDFDSEFKKFSNQKMYSEDAENNRRILSELFSEERIKKSLTALTNEL</sequence>
<protein>
    <submittedName>
        <fullName evidence="6">4-alpha-L-fucosyltransferase (Glycosyl transferase family 56)</fullName>
    </submittedName>
</protein>
<comment type="caution">
    <text evidence="6">The sequence shown here is derived from an EMBL/GenBank/DDBJ whole genome shotgun (WGS) entry which is preliminary data.</text>
</comment>
<evidence type="ECO:0000313" key="6">
    <source>
        <dbReference type="EMBL" id="RKE45392.1"/>
    </source>
</evidence>
<organism evidence="6 7">
    <name type="scientific">Sphingobacterium detergens</name>
    <dbReference type="NCBI Taxonomy" id="1145106"/>
    <lineage>
        <taxon>Bacteria</taxon>
        <taxon>Pseudomonadati</taxon>
        <taxon>Bacteroidota</taxon>
        <taxon>Sphingobacteriia</taxon>
        <taxon>Sphingobacteriales</taxon>
        <taxon>Sphingobacteriaceae</taxon>
        <taxon>Sphingobacterium</taxon>
    </lineage>
</organism>
<dbReference type="Pfam" id="PF07429">
    <property type="entry name" value="Glyco_transf_56"/>
    <property type="match status" value="1"/>
</dbReference>
<dbReference type="EMBL" id="RAPY01000005">
    <property type="protein sequence ID" value="RKE45392.1"/>
    <property type="molecule type" value="Genomic_DNA"/>
</dbReference>
<keyword evidence="7" id="KW-1185">Reference proteome</keyword>
<evidence type="ECO:0000256" key="3">
    <source>
        <dbReference type="ARBA" id="ARBA00022676"/>
    </source>
</evidence>
<evidence type="ECO:0000256" key="4">
    <source>
        <dbReference type="ARBA" id="ARBA00022679"/>
    </source>
</evidence>
<dbReference type="GO" id="GO:0008417">
    <property type="term" value="F:fucosyltransferase activity"/>
    <property type="evidence" value="ECO:0007669"/>
    <property type="project" value="InterPro"/>
</dbReference>
<keyword evidence="3 6" id="KW-0328">Glycosyltransferase</keyword>
<dbReference type="InterPro" id="IPR009993">
    <property type="entry name" value="WecF"/>
</dbReference>
<accession>A0A420ALQ6</accession>
<keyword evidence="1" id="KW-1003">Cell membrane</keyword>
<dbReference type="Proteomes" id="UP000286246">
    <property type="component" value="Unassembled WGS sequence"/>
</dbReference>
<reference evidence="6 7" key="1">
    <citation type="submission" date="2018-09" db="EMBL/GenBank/DDBJ databases">
        <title>Genomic Encyclopedia of Type Strains, Phase III (KMG-III): the genomes of soil and plant-associated and newly described type strains.</title>
        <authorList>
            <person name="Whitman W."/>
        </authorList>
    </citation>
    <scope>NUCLEOTIDE SEQUENCE [LARGE SCALE GENOMIC DNA]</scope>
    <source>
        <strain evidence="6 7">CECT 7938</strain>
    </source>
</reference>
<evidence type="ECO:0000256" key="2">
    <source>
        <dbReference type="ARBA" id="ARBA00022519"/>
    </source>
</evidence>
<keyword evidence="2" id="KW-0997">Cell inner membrane</keyword>
<gene>
    <name evidence="6" type="ORF">DFQ12_4465</name>
</gene>
<evidence type="ECO:0000313" key="7">
    <source>
        <dbReference type="Proteomes" id="UP000286246"/>
    </source>
</evidence>
<evidence type="ECO:0000256" key="5">
    <source>
        <dbReference type="ARBA" id="ARBA00023136"/>
    </source>
</evidence>
<proteinExistence type="predicted"/>
<name>A0A420ALQ6_SPHD1</name>
<evidence type="ECO:0000256" key="1">
    <source>
        <dbReference type="ARBA" id="ARBA00022475"/>
    </source>
</evidence>